<evidence type="ECO:0000256" key="1">
    <source>
        <dbReference type="SAM" id="MobiDB-lite"/>
    </source>
</evidence>
<protein>
    <submittedName>
        <fullName evidence="2">Uncharacterized protein</fullName>
    </submittedName>
</protein>
<organism evidence="2">
    <name type="scientific">Myoviridae sp. ctwwN25</name>
    <dbReference type="NCBI Taxonomy" id="2825209"/>
    <lineage>
        <taxon>Viruses</taxon>
        <taxon>Duplodnaviria</taxon>
        <taxon>Heunggongvirae</taxon>
        <taxon>Uroviricota</taxon>
        <taxon>Caudoviricetes</taxon>
    </lineage>
</organism>
<feature type="region of interest" description="Disordered" evidence="1">
    <location>
        <begin position="30"/>
        <end position="51"/>
    </location>
</feature>
<name>A0A8S5PN74_9CAUD</name>
<evidence type="ECO:0000313" key="2">
    <source>
        <dbReference type="EMBL" id="DAE08550.1"/>
    </source>
</evidence>
<reference evidence="2" key="1">
    <citation type="journal article" date="2021" name="Proc. Natl. Acad. Sci. U.S.A.">
        <title>A Catalog of Tens of Thousands of Viruses from Human Metagenomes Reveals Hidden Associations with Chronic Diseases.</title>
        <authorList>
            <person name="Tisza M.J."/>
            <person name="Buck C.B."/>
        </authorList>
    </citation>
    <scope>NUCLEOTIDE SEQUENCE</scope>
    <source>
        <strain evidence="2">CtwwN25</strain>
    </source>
</reference>
<dbReference type="EMBL" id="BK015472">
    <property type="protein sequence ID" value="DAE08550.1"/>
    <property type="molecule type" value="Genomic_DNA"/>
</dbReference>
<proteinExistence type="predicted"/>
<sequence>MNNTMIKTITKQIDKNSENSGNIANQLVDYVTKENKDSEDNKELEKKEEDHPKHSKDLVKLFIDRETVFKSASKVAFDELKCSRIGIYVFHNGNETPYGLPFIKMSCIFDQGMNGIKTQRGLSHINLPLHYFNDLVTCLYSNMEYYCNIDATDENDSIRSFAAGSNSKSGFCMAIKNDDTILGFVSCEFSHNIDFGNNDEVEKIRSVLHDMTMSIKYIIVNRSDPE</sequence>
<feature type="compositionally biased region" description="Basic and acidic residues" evidence="1">
    <location>
        <begin position="31"/>
        <end position="51"/>
    </location>
</feature>
<accession>A0A8S5PN74</accession>